<dbReference type="PROSITE" id="PS50011">
    <property type="entry name" value="PROTEIN_KINASE_DOM"/>
    <property type="match status" value="1"/>
</dbReference>
<dbReference type="InterPro" id="IPR028082">
    <property type="entry name" value="Peripla_BP_I"/>
</dbReference>
<dbReference type="GO" id="GO:0005524">
    <property type="term" value="F:ATP binding"/>
    <property type="evidence" value="ECO:0007669"/>
    <property type="project" value="UniProtKB-UniRule"/>
</dbReference>
<dbReference type="SUPFAM" id="SSF53822">
    <property type="entry name" value="Periplasmic binding protein-like I"/>
    <property type="match status" value="1"/>
</dbReference>
<evidence type="ECO:0000256" key="2">
    <source>
        <dbReference type="ARBA" id="ARBA00022741"/>
    </source>
</evidence>
<evidence type="ECO:0000256" key="6">
    <source>
        <dbReference type="SAM" id="MobiDB-lite"/>
    </source>
</evidence>
<dbReference type="EMBL" id="JAGTJJ010000116">
    <property type="protein sequence ID" value="MDC3989478.1"/>
    <property type="molecule type" value="Genomic_DNA"/>
</dbReference>
<keyword evidence="9" id="KW-1185">Reference proteome</keyword>
<evidence type="ECO:0000256" key="3">
    <source>
        <dbReference type="ARBA" id="ARBA00022777"/>
    </source>
</evidence>
<name>A0A9X3XIT4_9BACT</name>
<dbReference type="PANTHER" id="PTHR43289:SF34">
    <property type="entry name" value="SERINE_THREONINE-PROTEIN KINASE YBDM-RELATED"/>
    <property type="match status" value="1"/>
</dbReference>
<feature type="binding site" evidence="5">
    <location>
        <position position="50"/>
    </location>
    <ligand>
        <name>ATP</name>
        <dbReference type="ChEBI" id="CHEBI:30616"/>
    </ligand>
</feature>
<dbReference type="InterPro" id="IPR011009">
    <property type="entry name" value="Kinase-like_dom_sf"/>
</dbReference>
<dbReference type="PANTHER" id="PTHR43289">
    <property type="entry name" value="MITOGEN-ACTIVATED PROTEIN KINASE KINASE KINASE 20-RELATED"/>
    <property type="match status" value="1"/>
</dbReference>
<sequence>MPPPSAREHAARRVGKTLRDKYRIERVLGVGGMATVYLAVHRNGHRVALKILHPELSASVTQRDRFVREGYVANRIEHPGAVRVLDDDLSDDGCPFLVMELLEGETLDQRRRRAGGNLASREVLVIGHALCDALAAAHDKGIVHRDIKPENVFITSDGTLKILDFGIARVADEEGGPGGGVAGTPAYMPPEQALGDRGAIDARTDLWAAGATMFTLITGRLVHDASRATELLTSTATKPAPRLLDVAPEVPREIARVIDEALAYSRHDRFEDAREMRDAIGMAHMAVYGEPLSVVGPRNSGSALAFAPSSSGRISLQPASGRVVTSRPRAELVETVLDVPPPNEGSPRPPSLAPAAAPVDGAPQNTVSEPLSSRPTEQRPSRARAVLMMSAGFGMIATLLVLFVARANHLVLTDVPPAPPNPAPRPVCVTNADCAIPGGDKHAICRKDRGACVTLETDQCRVLADDRDVENDGTLWIGAMYPHDEKKGTPYGRQAARAVDLARRDFANLTGGLPPASGAGKPRPIGIVLCDDTEAAERAASHLVDDIGVPAVLGFARSKEVLDLASSHFLPKGVLALASNTASMLTDIAHAPGDPRFVLRVTTSATMSTDAKAAFLEHVLEPEIRKRPGILRPDEALRVAIVRVDNASGVSHADKLVSALRWNGKSAHENGDDLRQFVVKDELSGSQTGDAVAPLIESIGSFAPHVVFEAGAGAQFFVELERRWPKNLRFRPHYVMSGSLASDDFLKLVAERPDASRRLLSVDAAMNPALAKFVVHHNEIFPDKVTPYDSTSAPYDAFYAVAYAALALGDEPITGRGLARAVRRLVPPGEPVEVGQGGIYTAIKVLRGGKNIDLTGAQTSLDFDPETGDATVDFAVYCLDPKRRVAAESGLVYRAKTGKLEGAMRCP</sequence>
<dbReference type="CDD" id="cd14014">
    <property type="entry name" value="STKc_PknB_like"/>
    <property type="match status" value="1"/>
</dbReference>
<dbReference type="Gene3D" id="3.30.200.20">
    <property type="entry name" value="Phosphorylase Kinase, domain 1"/>
    <property type="match status" value="1"/>
</dbReference>
<dbReference type="RefSeq" id="WP_272428958.1">
    <property type="nucleotide sequence ID" value="NZ_JAGTJJ010000116.1"/>
</dbReference>
<evidence type="ECO:0000313" key="9">
    <source>
        <dbReference type="Proteomes" id="UP001151081"/>
    </source>
</evidence>
<organism evidence="8 9">
    <name type="scientific">Polyangium jinanense</name>
    <dbReference type="NCBI Taxonomy" id="2829994"/>
    <lineage>
        <taxon>Bacteria</taxon>
        <taxon>Pseudomonadati</taxon>
        <taxon>Myxococcota</taxon>
        <taxon>Polyangia</taxon>
        <taxon>Polyangiales</taxon>
        <taxon>Polyangiaceae</taxon>
        <taxon>Polyangium</taxon>
    </lineage>
</organism>
<dbReference type="SUPFAM" id="SSF56112">
    <property type="entry name" value="Protein kinase-like (PK-like)"/>
    <property type="match status" value="1"/>
</dbReference>
<feature type="region of interest" description="Disordered" evidence="6">
    <location>
        <begin position="337"/>
        <end position="380"/>
    </location>
</feature>
<protein>
    <submittedName>
        <fullName evidence="8">Protein kinase</fullName>
    </submittedName>
</protein>
<keyword evidence="3 8" id="KW-0418">Kinase</keyword>
<dbReference type="Gene3D" id="3.40.50.2300">
    <property type="match status" value="2"/>
</dbReference>
<feature type="compositionally biased region" description="Polar residues" evidence="6">
    <location>
        <begin position="363"/>
        <end position="375"/>
    </location>
</feature>
<dbReference type="InterPro" id="IPR008271">
    <property type="entry name" value="Ser/Thr_kinase_AS"/>
</dbReference>
<dbReference type="PROSITE" id="PS00108">
    <property type="entry name" value="PROTEIN_KINASE_ST"/>
    <property type="match status" value="1"/>
</dbReference>
<dbReference type="PROSITE" id="PS00107">
    <property type="entry name" value="PROTEIN_KINASE_ATP"/>
    <property type="match status" value="1"/>
</dbReference>
<accession>A0A9X3XIT4</accession>
<dbReference type="GO" id="GO:0004674">
    <property type="term" value="F:protein serine/threonine kinase activity"/>
    <property type="evidence" value="ECO:0007669"/>
    <property type="project" value="TreeGrafter"/>
</dbReference>
<evidence type="ECO:0000256" key="1">
    <source>
        <dbReference type="ARBA" id="ARBA00022679"/>
    </source>
</evidence>
<dbReference type="AlphaFoldDB" id="A0A9X3XIT4"/>
<dbReference type="CDD" id="cd06268">
    <property type="entry name" value="PBP1_ABC_transporter_LIVBP-like"/>
    <property type="match status" value="1"/>
</dbReference>
<dbReference type="SMART" id="SM00220">
    <property type="entry name" value="S_TKc"/>
    <property type="match status" value="1"/>
</dbReference>
<feature type="domain" description="Protein kinase" evidence="7">
    <location>
        <begin position="22"/>
        <end position="287"/>
    </location>
</feature>
<keyword evidence="1" id="KW-0808">Transferase</keyword>
<dbReference type="Pfam" id="PF00069">
    <property type="entry name" value="Pkinase"/>
    <property type="match status" value="1"/>
</dbReference>
<comment type="caution">
    <text evidence="8">The sequence shown here is derived from an EMBL/GenBank/DDBJ whole genome shotgun (WGS) entry which is preliminary data.</text>
</comment>
<feature type="compositionally biased region" description="Pro residues" evidence="6">
    <location>
        <begin position="339"/>
        <end position="352"/>
    </location>
</feature>
<evidence type="ECO:0000259" key="7">
    <source>
        <dbReference type="PROSITE" id="PS50011"/>
    </source>
</evidence>
<evidence type="ECO:0000256" key="5">
    <source>
        <dbReference type="PROSITE-ProRule" id="PRU10141"/>
    </source>
</evidence>
<evidence type="ECO:0000313" key="8">
    <source>
        <dbReference type="EMBL" id="MDC3989478.1"/>
    </source>
</evidence>
<evidence type="ECO:0000256" key="4">
    <source>
        <dbReference type="ARBA" id="ARBA00022840"/>
    </source>
</evidence>
<keyword evidence="2 5" id="KW-0547">Nucleotide-binding</keyword>
<proteinExistence type="predicted"/>
<keyword evidence="4 5" id="KW-0067">ATP-binding</keyword>
<dbReference type="InterPro" id="IPR000719">
    <property type="entry name" value="Prot_kinase_dom"/>
</dbReference>
<dbReference type="InterPro" id="IPR017441">
    <property type="entry name" value="Protein_kinase_ATP_BS"/>
</dbReference>
<reference evidence="8 9" key="1">
    <citation type="submission" date="2021-04" db="EMBL/GenBank/DDBJ databases">
        <title>Genome analysis of Polyangium sp.</title>
        <authorList>
            <person name="Li Y."/>
            <person name="Wang J."/>
        </authorList>
    </citation>
    <scope>NUCLEOTIDE SEQUENCE [LARGE SCALE GENOMIC DNA]</scope>
    <source>
        <strain evidence="8 9">SDU14</strain>
    </source>
</reference>
<dbReference type="Gene3D" id="1.10.510.10">
    <property type="entry name" value="Transferase(Phosphotransferase) domain 1"/>
    <property type="match status" value="1"/>
</dbReference>
<dbReference type="Proteomes" id="UP001151081">
    <property type="component" value="Unassembled WGS sequence"/>
</dbReference>
<gene>
    <name evidence="8" type="ORF">KEG57_53975</name>
</gene>